<dbReference type="GO" id="GO:0016787">
    <property type="term" value="F:hydrolase activity"/>
    <property type="evidence" value="ECO:0007669"/>
    <property type="project" value="UniProtKB-KW"/>
</dbReference>
<keyword evidence="4 10" id="KW-0378">Hydrolase</keyword>
<evidence type="ECO:0000256" key="6">
    <source>
        <dbReference type="ARBA" id="ARBA00023118"/>
    </source>
</evidence>
<feature type="binding site" evidence="10">
    <location>
        <position position="241"/>
    </location>
    <ligand>
        <name>Mn(2+)</name>
        <dbReference type="ChEBI" id="CHEBI:29035"/>
    </ligand>
</feature>
<dbReference type="PANTHER" id="PTHR34353">
    <property type="entry name" value="CRISPR-ASSOCIATED ENDONUCLEASE CAS1 1"/>
    <property type="match status" value="1"/>
</dbReference>
<comment type="function">
    <text evidence="10">CRISPR (clustered regularly interspaced short palindromic repeat), is an adaptive immune system that provides protection against mobile genetic elements (viruses, transposable elements and conjugative plasmids). CRISPR clusters contain spacers, sequences complementary to antecedent mobile elements, and target invading nucleic acids. CRISPR clusters are transcribed and processed into CRISPR RNA (crRNA). Acts as a dsDNA endonuclease. Involved in the integration of spacer DNA into the CRISPR cassette.</text>
</comment>
<keyword evidence="11" id="KW-0175">Coiled coil</keyword>
<protein>
    <recommendedName>
        <fullName evidence="10">CRISPR-associated endonuclease Cas1</fullName>
        <ecNumber evidence="10">3.1.-.-</ecNumber>
    </recommendedName>
</protein>
<dbReference type="Proteomes" id="UP000230869">
    <property type="component" value="Unassembled WGS sequence"/>
</dbReference>
<name>A0A2M6K9K3_9BACT</name>
<dbReference type="InterPro" id="IPR042211">
    <property type="entry name" value="CRISPR-assoc_Cas1_N"/>
</dbReference>
<keyword evidence="5 10" id="KW-0460">Magnesium</keyword>
<reference evidence="12 13" key="1">
    <citation type="submission" date="2017-09" db="EMBL/GenBank/DDBJ databases">
        <title>Depth-based differentiation of microbial function through sediment-hosted aquifers and enrichment of novel symbionts in the deep terrestrial subsurface.</title>
        <authorList>
            <person name="Probst A.J."/>
            <person name="Ladd B."/>
            <person name="Jarett J.K."/>
            <person name="Geller-Mcgrath D.E."/>
            <person name="Sieber C.M."/>
            <person name="Emerson J.B."/>
            <person name="Anantharaman K."/>
            <person name="Thomas B.C."/>
            <person name="Malmstrom R."/>
            <person name="Stieglmeier M."/>
            <person name="Klingl A."/>
            <person name="Woyke T."/>
            <person name="Ryan C.M."/>
            <person name="Banfield J.F."/>
        </authorList>
    </citation>
    <scope>NUCLEOTIDE SEQUENCE [LARGE SCALE GENOMIC DNA]</scope>
    <source>
        <strain evidence="12">CG11_big_fil_rev_8_21_14_0_20_39_10</strain>
    </source>
</reference>
<dbReference type="EC" id="3.1.-.-" evidence="10"/>
<dbReference type="Pfam" id="PF01867">
    <property type="entry name" value="Cas_Cas1"/>
    <property type="match status" value="1"/>
</dbReference>
<dbReference type="InterPro" id="IPR027617">
    <property type="entry name" value="Cas1_PREFRAN"/>
</dbReference>
<keyword evidence="8 10" id="KW-0464">Manganese</keyword>
<keyword evidence="6 10" id="KW-0051">Antiviral defense</keyword>
<dbReference type="CDD" id="cd09634">
    <property type="entry name" value="Cas1_I-II-III"/>
    <property type="match status" value="1"/>
</dbReference>
<gene>
    <name evidence="10" type="primary">cas1</name>
    <name evidence="12" type="ORF">COV49_01885</name>
</gene>
<evidence type="ECO:0000256" key="10">
    <source>
        <dbReference type="HAMAP-Rule" id="MF_01470"/>
    </source>
</evidence>
<keyword evidence="3 10" id="KW-0255">Endonuclease</keyword>
<keyword evidence="7 10" id="KW-0238">DNA-binding</keyword>
<comment type="cofactor">
    <cofactor evidence="10">
        <name>Mg(2+)</name>
        <dbReference type="ChEBI" id="CHEBI:18420"/>
    </cofactor>
    <cofactor evidence="10">
        <name>Mn(2+)</name>
        <dbReference type="ChEBI" id="CHEBI:29035"/>
    </cofactor>
</comment>
<evidence type="ECO:0000256" key="4">
    <source>
        <dbReference type="ARBA" id="ARBA00022801"/>
    </source>
</evidence>
<dbReference type="GO" id="GO:0051607">
    <property type="term" value="P:defense response to virus"/>
    <property type="evidence" value="ECO:0007669"/>
    <property type="project" value="UniProtKB-UniRule"/>
</dbReference>
<evidence type="ECO:0000256" key="5">
    <source>
        <dbReference type="ARBA" id="ARBA00022842"/>
    </source>
</evidence>
<dbReference type="NCBIfam" id="TIGR00287">
    <property type="entry name" value="cas1"/>
    <property type="match status" value="1"/>
</dbReference>
<dbReference type="GO" id="GO:0043571">
    <property type="term" value="P:maintenance of CRISPR repeat elements"/>
    <property type="evidence" value="ECO:0007669"/>
    <property type="project" value="UniProtKB-UniRule"/>
</dbReference>
<evidence type="ECO:0000313" key="12">
    <source>
        <dbReference type="EMBL" id="PIR13548.1"/>
    </source>
</evidence>
<dbReference type="Gene3D" id="3.100.10.20">
    <property type="entry name" value="CRISPR-associated endonuclease Cas1, N-terminal domain"/>
    <property type="match status" value="1"/>
</dbReference>
<dbReference type="GO" id="GO:0046872">
    <property type="term" value="F:metal ion binding"/>
    <property type="evidence" value="ECO:0007669"/>
    <property type="project" value="UniProtKB-UniRule"/>
</dbReference>
<dbReference type="GO" id="GO:0004520">
    <property type="term" value="F:DNA endonuclease activity"/>
    <property type="evidence" value="ECO:0007669"/>
    <property type="project" value="InterPro"/>
</dbReference>
<dbReference type="HAMAP" id="MF_01470">
    <property type="entry name" value="Cas1"/>
    <property type="match status" value="1"/>
</dbReference>
<feature type="coiled-coil region" evidence="11">
    <location>
        <begin position="131"/>
        <end position="158"/>
    </location>
</feature>
<comment type="subunit">
    <text evidence="9 10">Homodimer, forms a heterotetramer with a Cas2 homodimer.</text>
</comment>
<proteinExistence type="inferred from homology"/>
<evidence type="ECO:0000256" key="2">
    <source>
        <dbReference type="ARBA" id="ARBA00022723"/>
    </source>
</evidence>
<evidence type="ECO:0000256" key="11">
    <source>
        <dbReference type="SAM" id="Coils"/>
    </source>
</evidence>
<dbReference type="GO" id="GO:0003677">
    <property type="term" value="F:DNA binding"/>
    <property type="evidence" value="ECO:0007669"/>
    <property type="project" value="UniProtKB-KW"/>
</dbReference>
<evidence type="ECO:0000256" key="7">
    <source>
        <dbReference type="ARBA" id="ARBA00023125"/>
    </source>
</evidence>
<feature type="binding site" evidence="10">
    <location>
        <position position="165"/>
    </location>
    <ligand>
        <name>Mn(2+)</name>
        <dbReference type="ChEBI" id="CHEBI:29035"/>
    </ligand>
</feature>
<organism evidence="12 13">
    <name type="scientific">Candidatus Falkowbacteria bacterium CG11_big_fil_rev_8_21_14_0_20_39_10</name>
    <dbReference type="NCBI Taxonomy" id="1974570"/>
    <lineage>
        <taxon>Bacteria</taxon>
        <taxon>Candidatus Falkowiibacteriota</taxon>
    </lineage>
</organism>
<evidence type="ECO:0000256" key="1">
    <source>
        <dbReference type="ARBA" id="ARBA00022722"/>
    </source>
</evidence>
<dbReference type="Gene3D" id="1.20.120.920">
    <property type="entry name" value="CRISPR-associated endonuclease Cas1, C-terminal domain"/>
    <property type="match status" value="1"/>
</dbReference>
<keyword evidence="1 10" id="KW-0540">Nuclease</keyword>
<feature type="binding site" evidence="10">
    <location>
        <position position="226"/>
    </location>
    <ligand>
        <name>Mn(2+)</name>
        <dbReference type="ChEBI" id="CHEBI:29035"/>
    </ligand>
</feature>
<dbReference type="EMBL" id="PCWW01000031">
    <property type="protein sequence ID" value="PIR13548.1"/>
    <property type="molecule type" value="Genomic_DNA"/>
</dbReference>
<dbReference type="NCBIfam" id="TIGR04329">
    <property type="entry name" value="cas1_PREFRAN"/>
    <property type="match status" value="1"/>
</dbReference>
<dbReference type="PANTHER" id="PTHR34353:SF2">
    <property type="entry name" value="CRISPR-ASSOCIATED ENDONUCLEASE CAS1 1"/>
    <property type="match status" value="1"/>
</dbReference>
<evidence type="ECO:0000256" key="3">
    <source>
        <dbReference type="ARBA" id="ARBA00022759"/>
    </source>
</evidence>
<sequence length="321" mass="38629">MSPKPMLSLPDFKEKQILFVQAERGKDNFLKFQNDNILYRKDEENTDMISCHKVFAIFISGDFSITTVLIRNCEQHGIALFLLKNNFQVYARISSPLEGNYILRERQYKFSDEFTAAKKLIQNKIYNQQALLKEQKKINDFEKELKAAYEKINKAKTEKELLGLEGSMGKRFFQEYFFEMGWLRRMPRSKYDINNVLLDIGYTFLFNFIDSLLNLYGFDTYKGFYHKLFFQRKSLSCDLVEPFRCLIDRQLLKSFRLGQIDEKDFKYIGGKYVLSYDKQKKYLQIFFNCLLKRKEDIFLYIKDFYYFMMRDGKDFPFFKLK</sequence>
<evidence type="ECO:0000256" key="8">
    <source>
        <dbReference type="ARBA" id="ARBA00023211"/>
    </source>
</evidence>
<evidence type="ECO:0000256" key="9">
    <source>
        <dbReference type="ARBA" id="ARBA00038592"/>
    </source>
</evidence>
<comment type="similarity">
    <text evidence="10">Belongs to the CRISPR-associated endonuclease Cas1 family.</text>
</comment>
<accession>A0A2M6K9K3</accession>
<dbReference type="AlphaFoldDB" id="A0A2M6K9K3"/>
<comment type="caution">
    <text evidence="12">The sequence shown here is derived from an EMBL/GenBank/DDBJ whole genome shotgun (WGS) entry which is preliminary data.</text>
</comment>
<keyword evidence="2 10" id="KW-0479">Metal-binding</keyword>
<dbReference type="InterPro" id="IPR042206">
    <property type="entry name" value="CRISPR-assoc_Cas1_C"/>
</dbReference>
<evidence type="ECO:0000313" key="13">
    <source>
        <dbReference type="Proteomes" id="UP000230869"/>
    </source>
</evidence>
<dbReference type="InterPro" id="IPR002729">
    <property type="entry name" value="CRISPR-assoc_Cas1"/>
</dbReference>
<dbReference type="InterPro" id="IPR050646">
    <property type="entry name" value="Cas1"/>
</dbReference>